<dbReference type="PROSITE" id="PS50249">
    <property type="entry name" value="MPN"/>
    <property type="match status" value="1"/>
</dbReference>
<dbReference type="GO" id="GO:0005737">
    <property type="term" value="C:cytoplasm"/>
    <property type="evidence" value="ECO:0007669"/>
    <property type="project" value="UniProtKB-SubCell"/>
</dbReference>
<keyword evidence="2" id="KW-0539">Nucleus</keyword>
<feature type="compositionally biased region" description="Low complexity" evidence="3">
    <location>
        <begin position="228"/>
        <end position="239"/>
    </location>
</feature>
<dbReference type="InterPro" id="IPR037518">
    <property type="entry name" value="MPN"/>
</dbReference>
<dbReference type="PANTHER" id="PTHR10540:SF8">
    <property type="entry name" value="COP9 SIGNALOSOME COMPLEX SUBUNIT 6"/>
    <property type="match status" value="1"/>
</dbReference>
<evidence type="ECO:0000256" key="3">
    <source>
        <dbReference type="SAM" id="MobiDB-lite"/>
    </source>
</evidence>
<dbReference type="PANTHER" id="PTHR10540">
    <property type="entry name" value="EUKARYOTIC TRANSLATION INITIATION FACTOR 3 SUBUNIT F-RELATED"/>
    <property type="match status" value="1"/>
</dbReference>
<dbReference type="AlphaFoldDB" id="A0A3N2Q1H6"/>
<proteinExistence type="inferred from homology"/>
<reference evidence="5 6" key="1">
    <citation type="journal article" date="2018" name="Mol. Ecol.">
        <title>The obligate alkalophilic soda-lake fungus Sodiomyces alkalinus has shifted to a protein diet.</title>
        <authorList>
            <person name="Grum-Grzhimaylo A.A."/>
            <person name="Falkoski D.L."/>
            <person name="van den Heuvel J."/>
            <person name="Valero-Jimenez C.A."/>
            <person name="Min B."/>
            <person name="Choi I.G."/>
            <person name="Lipzen A."/>
            <person name="Daum C.G."/>
            <person name="Aanen D.K."/>
            <person name="Tsang A."/>
            <person name="Henrissat B."/>
            <person name="Bilanenko E.N."/>
            <person name="de Vries R.P."/>
            <person name="van Kan J.A.L."/>
            <person name="Grigoriev I.V."/>
            <person name="Debets A.J.M."/>
        </authorList>
    </citation>
    <scope>NUCLEOTIDE SEQUENCE [LARGE SCALE GENOMIC DNA]</scope>
    <source>
        <strain evidence="5 6">F11</strain>
    </source>
</reference>
<evidence type="ECO:0000256" key="1">
    <source>
        <dbReference type="ARBA" id="ARBA00010893"/>
    </source>
</evidence>
<dbReference type="Gene3D" id="3.40.140.10">
    <property type="entry name" value="Cytidine Deaminase, domain 2"/>
    <property type="match status" value="1"/>
</dbReference>
<dbReference type="STRING" id="1314773.A0A3N2Q1H6"/>
<comment type="function">
    <text evidence="2">Component of the COP9 signalosome complex (CSN), a complex involved in various cellular and developmental processes.</text>
</comment>
<evidence type="ECO:0000256" key="2">
    <source>
        <dbReference type="RuleBase" id="RU367006"/>
    </source>
</evidence>
<dbReference type="CDD" id="cd08063">
    <property type="entry name" value="MPN_CSN6"/>
    <property type="match status" value="1"/>
</dbReference>
<sequence>MSSTSASAASANLLVSSQASGLQAVLHPLVLLSISDYITRHTLREHEWPIVGGLMGQYNGREVSIEHAFECDLSAAPDRPYHYRLGLAGVTTRIAQLKMVHKDRNLDFVGWYTLLPTTGPTPELTAIHNDFLSNINESSILLGFHPSELLDHSVGGKLPLTIYESNCEVDDAFKTDNEGDKTMDDGESQLKLKFREIPYTVETGEAEMISMDFVASGSGNAALVEPPKAAKSAVKAPTKPQDKKGKQKAVLAPAESPADALHGADEQDAVVLSPEEEEMMGALTAKANATKMLHSRIQLIIRYLENLPPAFVSGEDPAAAATSPDQTTPSHRILRQIQALVGRLDLIEPSDVDAFRKEMLQEQNDVHLVSLLNDMVQSVHQVRDLGRKFEIVETAKIREQRSKAAQWEGSAMEGSGSKGPVQGIDIMM</sequence>
<keyword evidence="6" id="KW-1185">Reference proteome</keyword>
<dbReference type="Pfam" id="PF13012">
    <property type="entry name" value="MitMem_reg"/>
    <property type="match status" value="1"/>
</dbReference>
<name>A0A3N2Q1H6_SODAK</name>
<evidence type="ECO:0000313" key="6">
    <source>
        <dbReference type="Proteomes" id="UP000272025"/>
    </source>
</evidence>
<comment type="subcellular location">
    <subcellularLocation>
        <location evidence="2">Cytoplasm</location>
    </subcellularLocation>
    <subcellularLocation>
        <location evidence="2">Nucleus</location>
    </subcellularLocation>
</comment>
<evidence type="ECO:0000259" key="4">
    <source>
        <dbReference type="PROSITE" id="PS50249"/>
    </source>
</evidence>
<dbReference type="GeneID" id="39581866"/>
<evidence type="ECO:0000313" key="5">
    <source>
        <dbReference type="EMBL" id="ROT40613.1"/>
    </source>
</evidence>
<dbReference type="GO" id="GO:0000338">
    <property type="term" value="P:protein deneddylation"/>
    <property type="evidence" value="ECO:0007669"/>
    <property type="project" value="InterPro"/>
</dbReference>
<dbReference type="Proteomes" id="UP000272025">
    <property type="component" value="Unassembled WGS sequence"/>
</dbReference>
<protein>
    <recommendedName>
        <fullName evidence="2">COP9 signalosome complex subunit 6</fullName>
    </recommendedName>
</protein>
<gene>
    <name evidence="5" type="ORF">SODALDRAFT_348815</name>
</gene>
<keyword evidence="2" id="KW-0963">Cytoplasm</keyword>
<dbReference type="RefSeq" id="XP_028468419.1">
    <property type="nucleotide sequence ID" value="XM_028613388.1"/>
</dbReference>
<accession>A0A3N2Q1H6</accession>
<dbReference type="OrthoDB" id="1378at2759"/>
<dbReference type="InterPro" id="IPR024969">
    <property type="entry name" value="EIF3F/CSN6-like_C"/>
</dbReference>
<dbReference type="EMBL" id="ML119052">
    <property type="protein sequence ID" value="ROT40613.1"/>
    <property type="molecule type" value="Genomic_DNA"/>
</dbReference>
<feature type="region of interest" description="Disordered" evidence="3">
    <location>
        <begin position="228"/>
        <end position="265"/>
    </location>
</feature>
<feature type="domain" description="MPN" evidence="4">
    <location>
        <begin position="24"/>
        <end position="169"/>
    </location>
</feature>
<dbReference type="GO" id="GO:0008237">
    <property type="term" value="F:metallopeptidase activity"/>
    <property type="evidence" value="ECO:0007669"/>
    <property type="project" value="InterPro"/>
</dbReference>
<feature type="region of interest" description="Disordered" evidence="3">
    <location>
        <begin position="404"/>
        <end position="428"/>
    </location>
</feature>
<dbReference type="Pfam" id="PF01398">
    <property type="entry name" value="JAB"/>
    <property type="match status" value="1"/>
</dbReference>
<dbReference type="InterPro" id="IPR000555">
    <property type="entry name" value="JAMM/MPN+_dom"/>
</dbReference>
<keyword evidence="2" id="KW-0736">Signalosome</keyword>
<dbReference type="GO" id="GO:0008180">
    <property type="term" value="C:COP9 signalosome"/>
    <property type="evidence" value="ECO:0007669"/>
    <property type="project" value="UniProtKB-UniRule"/>
</dbReference>
<dbReference type="InterPro" id="IPR033859">
    <property type="entry name" value="MPN_CSN6"/>
</dbReference>
<organism evidence="5 6">
    <name type="scientific">Sodiomyces alkalinus (strain CBS 110278 / VKM F-3762 / F11)</name>
    <name type="common">Alkaliphilic filamentous fungus</name>
    <dbReference type="NCBI Taxonomy" id="1314773"/>
    <lineage>
        <taxon>Eukaryota</taxon>
        <taxon>Fungi</taxon>
        <taxon>Dikarya</taxon>
        <taxon>Ascomycota</taxon>
        <taxon>Pezizomycotina</taxon>
        <taxon>Sordariomycetes</taxon>
        <taxon>Hypocreomycetidae</taxon>
        <taxon>Glomerellales</taxon>
        <taxon>Plectosphaerellaceae</taxon>
        <taxon>Sodiomyces</taxon>
    </lineage>
</organism>
<comment type="similarity">
    <text evidence="1 2">Belongs to the peptidase M67A family. CSN6 subfamily.</text>
</comment>